<evidence type="ECO:0000256" key="4">
    <source>
        <dbReference type="ARBA" id="ARBA00022692"/>
    </source>
</evidence>
<dbReference type="InterPro" id="IPR052923">
    <property type="entry name" value="UPF0718"/>
</dbReference>
<proteinExistence type="inferred from homology"/>
<keyword evidence="3" id="KW-1003">Cell membrane</keyword>
<feature type="transmembrane region" description="Helical" evidence="7">
    <location>
        <begin position="120"/>
        <end position="141"/>
    </location>
</feature>
<keyword evidence="5 7" id="KW-1133">Transmembrane helix</keyword>
<feature type="transmembrane region" description="Helical" evidence="7">
    <location>
        <begin position="12"/>
        <end position="38"/>
    </location>
</feature>
<reference evidence="8" key="1">
    <citation type="submission" date="2008-07" db="EMBL/GenBank/DDBJ databases">
        <title>Analysis of genes from marine vibrio MV-1 putatively involved in magnetosome formation.</title>
        <authorList>
            <person name="Trubitsyn D."/>
            <person name="French C."/>
            <person name="Staniland S."/>
            <person name="Ward B."/>
        </authorList>
    </citation>
    <scope>NUCLEOTIDE SEQUENCE</scope>
    <source>
        <strain evidence="8">MV-1</strain>
    </source>
</reference>
<evidence type="ECO:0000256" key="7">
    <source>
        <dbReference type="SAM" id="Phobius"/>
    </source>
</evidence>
<feature type="transmembrane region" description="Helical" evidence="7">
    <location>
        <begin position="203"/>
        <end position="221"/>
    </location>
</feature>
<dbReference type="PANTHER" id="PTHR34184">
    <property type="entry name" value="UPF0718 PROTEIN YCGR"/>
    <property type="match status" value="1"/>
</dbReference>
<comment type="similarity">
    <text evidence="2">Belongs to the UPF0718 family.</text>
</comment>
<evidence type="ECO:0000256" key="1">
    <source>
        <dbReference type="ARBA" id="ARBA00004651"/>
    </source>
</evidence>
<protein>
    <submittedName>
        <fullName evidence="8">Transporter</fullName>
    </submittedName>
</protein>
<evidence type="ECO:0000256" key="2">
    <source>
        <dbReference type="ARBA" id="ARBA00006386"/>
    </source>
</evidence>
<evidence type="ECO:0000256" key="6">
    <source>
        <dbReference type="ARBA" id="ARBA00023136"/>
    </source>
</evidence>
<keyword evidence="4 7" id="KW-0812">Transmembrane</keyword>
<sequence>MTQGTPMDTLALFADNIVLMTLDAAPWLLFGLLVAGLIHAWVPQDGIARLLGGRGVRHIVMGALLGAPLPICSCGVLPAAIGLRRAGASREATTSFLVSTPETGVDSVALSYAMLGPFLAFARPIAAVFSAIVTGLLMRFLPGEEALELVGKTHTVAAQTSCCSSGSCGGVQAQAAPEKTAQSPVRRTLGGIGYALTDIFDDIALWLVVGLVLAATTTTWIPPSALGAYGSGIGAMVVMVLVGIPMYICATASTPVAASFLLAGVSPGAAMVFMLAGPATNIATLGVVRREMGNRGVVLYLSGIIVTAIVAGLMTDLAAESMGVNMAVQLSGEGEFVPMWAAAGAAGVLLALGLKLFIRKIRAFLGRFGTLKSQNP</sequence>
<feature type="transmembrane region" description="Helical" evidence="7">
    <location>
        <begin position="58"/>
        <end position="81"/>
    </location>
</feature>
<dbReference type="InterPro" id="IPR005524">
    <property type="entry name" value="DUF318"/>
</dbReference>
<dbReference type="EMBL" id="EU921416">
    <property type="protein sequence ID" value="ASN76821.1"/>
    <property type="molecule type" value="Genomic_DNA"/>
</dbReference>
<dbReference type="NCBIfam" id="NF033936">
    <property type="entry name" value="CuZnOut_SO0444"/>
    <property type="match status" value="1"/>
</dbReference>
<dbReference type="AlphaFoldDB" id="A0A221SKZ3"/>
<dbReference type="GO" id="GO:0005886">
    <property type="term" value="C:plasma membrane"/>
    <property type="evidence" value="ECO:0007669"/>
    <property type="project" value="UniProtKB-SubCell"/>
</dbReference>
<feature type="transmembrane region" description="Helical" evidence="7">
    <location>
        <begin position="254"/>
        <end position="276"/>
    </location>
</feature>
<dbReference type="Pfam" id="PF03773">
    <property type="entry name" value="ArsP_1"/>
    <property type="match status" value="1"/>
</dbReference>
<name>A0A221SKZ3_9VIBR</name>
<evidence type="ECO:0000256" key="5">
    <source>
        <dbReference type="ARBA" id="ARBA00022989"/>
    </source>
</evidence>
<feature type="transmembrane region" description="Helical" evidence="7">
    <location>
        <begin position="228"/>
        <end position="248"/>
    </location>
</feature>
<accession>A0A221SKZ3</accession>
<feature type="transmembrane region" description="Helical" evidence="7">
    <location>
        <begin position="297"/>
        <end position="319"/>
    </location>
</feature>
<organism evidence="8">
    <name type="scientific">Vibrio sp. MV-1</name>
    <dbReference type="NCBI Taxonomy" id="632142"/>
    <lineage>
        <taxon>Bacteria</taxon>
        <taxon>Pseudomonadati</taxon>
        <taxon>Pseudomonadota</taxon>
        <taxon>Gammaproteobacteria</taxon>
        <taxon>Vibrionales</taxon>
        <taxon>Vibrionaceae</taxon>
        <taxon>Vibrio</taxon>
    </lineage>
</organism>
<keyword evidence="6 7" id="KW-0472">Membrane</keyword>
<feature type="transmembrane region" description="Helical" evidence="7">
    <location>
        <begin position="339"/>
        <end position="358"/>
    </location>
</feature>
<comment type="subcellular location">
    <subcellularLocation>
        <location evidence="1">Cell membrane</location>
        <topology evidence="1">Multi-pass membrane protein</topology>
    </subcellularLocation>
</comment>
<evidence type="ECO:0000313" key="8">
    <source>
        <dbReference type="EMBL" id="ASN76821.1"/>
    </source>
</evidence>
<evidence type="ECO:0000256" key="3">
    <source>
        <dbReference type="ARBA" id="ARBA00022475"/>
    </source>
</evidence>
<dbReference type="PANTHER" id="PTHR34184:SF4">
    <property type="entry name" value="UPF0718 PROTEIN YCGR"/>
    <property type="match status" value="1"/>
</dbReference>